<dbReference type="Proteomes" id="UP000016932">
    <property type="component" value="Unassembled WGS sequence"/>
</dbReference>
<evidence type="ECO:0000313" key="3">
    <source>
        <dbReference type="EMBL" id="EME82647.1"/>
    </source>
</evidence>
<dbReference type="VEuPathDB" id="FungiDB:MYCFIDRAFT_215037"/>
<dbReference type="RefSeq" id="XP_007926117.1">
    <property type="nucleotide sequence ID" value="XM_007927926.1"/>
</dbReference>
<organism evidence="3 4">
    <name type="scientific">Pseudocercospora fijiensis (strain CIRAD86)</name>
    <name type="common">Black leaf streak disease fungus</name>
    <name type="synonym">Mycosphaerella fijiensis</name>
    <dbReference type="NCBI Taxonomy" id="383855"/>
    <lineage>
        <taxon>Eukaryota</taxon>
        <taxon>Fungi</taxon>
        <taxon>Dikarya</taxon>
        <taxon>Ascomycota</taxon>
        <taxon>Pezizomycotina</taxon>
        <taxon>Dothideomycetes</taxon>
        <taxon>Dothideomycetidae</taxon>
        <taxon>Mycosphaerellales</taxon>
        <taxon>Mycosphaerellaceae</taxon>
        <taxon>Pseudocercospora</taxon>
    </lineage>
</organism>
<keyword evidence="1" id="KW-0812">Transmembrane</keyword>
<name>M3AZM4_PSEFD</name>
<evidence type="ECO:0000256" key="1">
    <source>
        <dbReference type="SAM" id="Phobius"/>
    </source>
</evidence>
<dbReference type="GO" id="GO:0016787">
    <property type="term" value="F:hydrolase activity"/>
    <property type="evidence" value="ECO:0007669"/>
    <property type="project" value="UniProtKB-KW"/>
</dbReference>
<sequence>MRPSGTSGRHACHLPVAIMLSSLLLVPLGASLTLQSPILEERQDSALAIAIPATAPSDASDAVPLDYPALAFSQHSFHHYAGNKSSPNVFSRNLVNSIASKLGTNVHVRVGGTSGDHATFVPSQTTALDKEASVGSIPIGMKIGPVWFEGFASWPGTKWTYMTHFAKYGALDNSVAATKEYFENVPSGDHEALEIGNEINKYPGVDRPSAWGVSNYITEWKNYSQTIRQQVPSNPNVFQAPVYIGNNCPWCIATTFSSGQGDDGNIKSAALHHYMDSSANVDLQANYMNHSRIASQLDTLCKPPVAWLKKNRPNIPLHLAEDNSNIYSTNNYDKLGTFGNALWLVDYMLYAAFLNIKRMNVQQSTGFSYSSWRGINSDAGPAAVLPPYYAHPFVADVIGNGLSNLKLYNIPNTGDQFSAYGVYDSNGNPKRIVLINFQLYWSGSGTRPAKSVTLTLGSSLTKTVKVEYLTAPAGDVQDASKISWKGQSWTYASNGQPVNGQSTTLNVAARNGKIGPITVRASEAVLLTL</sequence>
<feature type="transmembrane region" description="Helical" evidence="1">
    <location>
        <begin position="12"/>
        <end position="34"/>
    </location>
</feature>
<dbReference type="EMBL" id="KB446558">
    <property type="protein sequence ID" value="EME82647.1"/>
    <property type="molecule type" value="Genomic_DNA"/>
</dbReference>
<dbReference type="Pfam" id="PF16862">
    <property type="entry name" value="Glyco_hydro_79C"/>
    <property type="match status" value="1"/>
</dbReference>
<accession>M3AZM4</accession>
<dbReference type="SUPFAM" id="SSF51445">
    <property type="entry name" value="(Trans)glycosidases"/>
    <property type="match status" value="1"/>
</dbReference>
<dbReference type="Gene3D" id="3.20.20.80">
    <property type="entry name" value="Glycosidases"/>
    <property type="match status" value="1"/>
</dbReference>
<evidence type="ECO:0000259" key="2">
    <source>
        <dbReference type="Pfam" id="PF16862"/>
    </source>
</evidence>
<keyword evidence="3" id="KW-0378">Hydrolase</keyword>
<dbReference type="InterPro" id="IPR031728">
    <property type="entry name" value="GlcAase_C"/>
</dbReference>
<dbReference type="PANTHER" id="PTHR36183">
    <property type="entry name" value="BETA-GLUCURONIDASE"/>
    <property type="match status" value="1"/>
</dbReference>
<dbReference type="HOGENOM" id="CLU_022148_0_0_1"/>
<dbReference type="AlphaFoldDB" id="M3AZM4"/>
<dbReference type="InterPro" id="IPR017853">
    <property type="entry name" value="GH"/>
</dbReference>
<feature type="domain" description="Beta-glucuronidase C-terminal" evidence="2">
    <location>
        <begin position="419"/>
        <end position="526"/>
    </location>
</feature>
<dbReference type="GeneID" id="19338121"/>
<protein>
    <submittedName>
        <fullName evidence="3">Glycoside hydrolase family 79 protein</fullName>
    </submittedName>
</protein>
<keyword evidence="1" id="KW-1133">Transmembrane helix</keyword>
<gene>
    <name evidence="3" type="ORF">MYCFIDRAFT_215037</name>
</gene>
<proteinExistence type="predicted"/>
<dbReference type="KEGG" id="pfj:MYCFIDRAFT_215037"/>
<evidence type="ECO:0000313" key="4">
    <source>
        <dbReference type="Proteomes" id="UP000016932"/>
    </source>
</evidence>
<dbReference type="InterPro" id="IPR052974">
    <property type="entry name" value="GH79_Enzymes"/>
</dbReference>
<keyword evidence="1" id="KW-0472">Membrane</keyword>
<dbReference type="eggNOG" id="ENOG502S1KG">
    <property type="taxonomic scope" value="Eukaryota"/>
</dbReference>
<dbReference type="PANTHER" id="PTHR36183:SF2">
    <property type="entry name" value="BETA-GLUCURONIDASE C-TERMINAL DOMAIN-CONTAINING PROTEIN"/>
    <property type="match status" value="1"/>
</dbReference>
<reference evidence="3 4" key="1">
    <citation type="journal article" date="2012" name="PLoS Pathog.">
        <title>Diverse lifestyles and strategies of plant pathogenesis encoded in the genomes of eighteen Dothideomycetes fungi.</title>
        <authorList>
            <person name="Ohm R.A."/>
            <person name="Feau N."/>
            <person name="Henrissat B."/>
            <person name="Schoch C.L."/>
            <person name="Horwitz B.A."/>
            <person name="Barry K.W."/>
            <person name="Condon B.J."/>
            <person name="Copeland A.C."/>
            <person name="Dhillon B."/>
            <person name="Glaser F."/>
            <person name="Hesse C.N."/>
            <person name="Kosti I."/>
            <person name="LaButti K."/>
            <person name="Lindquist E.A."/>
            <person name="Lucas S."/>
            <person name="Salamov A.A."/>
            <person name="Bradshaw R.E."/>
            <person name="Ciuffetti L."/>
            <person name="Hamelin R.C."/>
            <person name="Kema G.H.J."/>
            <person name="Lawrence C."/>
            <person name="Scott J.A."/>
            <person name="Spatafora J.W."/>
            <person name="Turgeon B.G."/>
            <person name="de Wit P.J.G.M."/>
            <person name="Zhong S."/>
            <person name="Goodwin S.B."/>
            <person name="Grigoriev I.V."/>
        </authorList>
    </citation>
    <scope>NUCLEOTIDE SEQUENCE [LARGE SCALE GENOMIC DNA]</scope>
    <source>
        <strain evidence="3 4">CIRAD86</strain>
    </source>
</reference>
<keyword evidence="4" id="KW-1185">Reference proteome</keyword>
<dbReference type="OrthoDB" id="2831684at2759"/>